<keyword evidence="1" id="KW-1133">Transmembrane helix</keyword>
<evidence type="ECO:0000256" key="1">
    <source>
        <dbReference type="SAM" id="Phobius"/>
    </source>
</evidence>
<name>A0A7C9D865_OPUST</name>
<dbReference type="AlphaFoldDB" id="A0A7C9D865"/>
<feature type="transmembrane region" description="Helical" evidence="1">
    <location>
        <begin position="81"/>
        <end position="98"/>
    </location>
</feature>
<proteinExistence type="predicted"/>
<sequence>MKRIEGPERGAMITNAQPVGIGIGTGAIAVSEGIMIGKAGIVIGTMTGIVLTIETVKEKGIEPAVMIQEIAAGLAHDPENIPGIMIVIMIVAGVMTGIGTRNDHFLHWDVRTCI</sequence>
<evidence type="ECO:0000313" key="2">
    <source>
        <dbReference type="EMBL" id="MBA4632864.1"/>
    </source>
</evidence>
<protein>
    <submittedName>
        <fullName evidence="2">Uncharacterized protein</fullName>
    </submittedName>
</protein>
<organism evidence="2">
    <name type="scientific">Opuntia streptacantha</name>
    <name type="common">Prickly pear cactus</name>
    <name type="synonym">Opuntia cardona</name>
    <dbReference type="NCBI Taxonomy" id="393608"/>
    <lineage>
        <taxon>Eukaryota</taxon>
        <taxon>Viridiplantae</taxon>
        <taxon>Streptophyta</taxon>
        <taxon>Embryophyta</taxon>
        <taxon>Tracheophyta</taxon>
        <taxon>Spermatophyta</taxon>
        <taxon>Magnoliopsida</taxon>
        <taxon>eudicotyledons</taxon>
        <taxon>Gunneridae</taxon>
        <taxon>Pentapetalae</taxon>
        <taxon>Caryophyllales</taxon>
        <taxon>Cactineae</taxon>
        <taxon>Cactaceae</taxon>
        <taxon>Opuntioideae</taxon>
        <taxon>Opuntia</taxon>
    </lineage>
</organism>
<accession>A0A7C9D865</accession>
<dbReference type="EMBL" id="GISG01084671">
    <property type="protein sequence ID" value="MBA4632864.1"/>
    <property type="molecule type" value="Transcribed_RNA"/>
</dbReference>
<keyword evidence="1" id="KW-0812">Transmembrane</keyword>
<keyword evidence="1" id="KW-0472">Membrane</keyword>
<reference evidence="2" key="1">
    <citation type="journal article" date="2013" name="J. Plant Res.">
        <title>Effect of fungi and light on seed germination of three Opuntia species from semiarid lands of central Mexico.</title>
        <authorList>
            <person name="Delgado-Sanchez P."/>
            <person name="Jimenez-Bremont J.F."/>
            <person name="Guerrero-Gonzalez Mde L."/>
            <person name="Flores J."/>
        </authorList>
    </citation>
    <scope>NUCLEOTIDE SEQUENCE</scope>
    <source>
        <tissue evidence="2">Cladode</tissue>
    </source>
</reference>
<reference evidence="2" key="2">
    <citation type="submission" date="2020-07" db="EMBL/GenBank/DDBJ databases">
        <authorList>
            <person name="Vera ALvarez R."/>
            <person name="Arias-Moreno D.M."/>
            <person name="Jimenez-Jacinto V."/>
            <person name="Jimenez-Bremont J.F."/>
            <person name="Swaminathan K."/>
            <person name="Moose S.P."/>
            <person name="Guerrero-Gonzalez M.L."/>
            <person name="Marino-Ramirez L."/>
            <person name="Landsman D."/>
            <person name="Rodriguez-Kessler M."/>
            <person name="Delgado-Sanchez P."/>
        </authorList>
    </citation>
    <scope>NUCLEOTIDE SEQUENCE</scope>
    <source>
        <tissue evidence="2">Cladode</tissue>
    </source>
</reference>